<evidence type="ECO:0000256" key="15">
    <source>
        <dbReference type="ARBA" id="ARBA00040883"/>
    </source>
</evidence>
<keyword evidence="9 16" id="KW-0547">Nucleotide-binding</keyword>
<comment type="subcellular location">
    <subcellularLocation>
        <location evidence="3 16">Cytoplasm</location>
    </subcellularLocation>
</comment>
<evidence type="ECO:0000256" key="16">
    <source>
        <dbReference type="HAMAP-Rule" id="MF_01274"/>
    </source>
</evidence>
<evidence type="ECO:0000256" key="8">
    <source>
        <dbReference type="ARBA" id="ARBA00022679"/>
    </source>
</evidence>
<feature type="binding site" evidence="16">
    <location>
        <position position="88"/>
    </location>
    <ligand>
        <name>substrate</name>
    </ligand>
</feature>
<keyword evidence="7 16" id="KW-0963">Cytoplasm</keyword>
<evidence type="ECO:0000256" key="3">
    <source>
        <dbReference type="ARBA" id="ARBA00004496"/>
    </source>
</evidence>
<comment type="cofactor">
    <cofactor evidence="16">
        <name>NH4(+)</name>
        <dbReference type="ChEBI" id="CHEBI:28938"/>
    </cofactor>
    <cofactor evidence="16">
        <name>K(+)</name>
        <dbReference type="ChEBI" id="CHEBI:29103"/>
    </cofactor>
    <text evidence="16">A monovalent cation. Ammonium or potassium.</text>
</comment>
<gene>
    <name evidence="16" type="primary">coaX</name>
    <name evidence="17" type="ORF">GWK08_15070</name>
</gene>
<dbReference type="Pfam" id="PF03309">
    <property type="entry name" value="Pan_kinase"/>
    <property type="match status" value="1"/>
</dbReference>
<dbReference type="Proteomes" id="UP000468581">
    <property type="component" value="Unassembled WGS sequence"/>
</dbReference>
<protein>
    <recommendedName>
        <fullName evidence="15 16">Type III pantothenate kinase</fullName>
        <ecNumber evidence="6 16">2.7.1.33</ecNumber>
    </recommendedName>
    <alternativeName>
        <fullName evidence="16">PanK-III</fullName>
    </alternativeName>
    <alternativeName>
        <fullName evidence="16">Pantothenic acid kinase</fullName>
    </alternativeName>
</protein>
<evidence type="ECO:0000256" key="9">
    <source>
        <dbReference type="ARBA" id="ARBA00022741"/>
    </source>
</evidence>
<dbReference type="GO" id="GO:0046872">
    <property type="term" value="F:metal ion binding"/>
    <property type="evidence" value="ECO:0007669"/>
    <property type="project" value="UniProtKB-KW"/>
</dbReference>
<dbReference type="GO" id="GO:0015937">
    <property type="term" value="P:coenzyme A biosynthetic process"/>
    <property type="evidence" value="ECO:0007669"/>
    <property type="project" value="UniProtKB-UniRule"/>
</dbReference>
<dbReference type="PANTHER" id="PTHR34265:SF1">
    <property type="entry name" value="TYPE III PANTOTHENATE KINASE"/>
    <property type="match status" value="1"/>
</dbReference>
<organism evidence="17 18">
    <name type="scientific">Leptobacterium flavescens</name>
    <dbReference type="NCBI Taxonomy" id="472055"/>
    <lineage>
        <taxon>Bacteria</taxon>
        <taxon>Pseudomonadati</taxon>
        <taxon>Bacteroidota</taxon>
        <taxon>Flavobacteriia</taxon>
        <taxon>Flavobacteriales</taxon>
        <taxon>Flavobacteriaceae</taxon>
        <taxon>Leptobacterium</taxon>
    </lineage>
</organism>
<dbReference type="InterPro" id="IPR043129">
    <property type="entry name" value="ATPase_NBD"/>
</dbReference>
<keyword evidence="11 16" id="KW-0067">ATP-binding</keyword>
<dbReference type="GO" id="GO:0005737">
    <property type="term" value="C:cytoplasm"/>
    <property type="evidence" value="ECO:0007669"/>
    <property type="project" value="UniProtKB-SubCell"/>
</dbReference>
<proteinExistence type="inferred from homology"/>
<evidence type="ECO:0000256" key="11">
    <source>
        <dbReference type="ARBA" id="ARBA00022840"/>
    </source>
</evidence>
<comment type="catalytic activity">
    <reaction evidence="1 16">
        <text>(R)-pantothenate + ATP = (R)-4'-phosphopantothenate + ADP + H(+)</text>
        <dbReference type="Rhea" id="RHEA:16373"/>
        <dbReference type="ChEBI" id="CHEBI:10986"/>
        <dbReference type="ChEBI" id="CHEBI:15378"/>
        <dbReference type="ChEBI" id="CHEBI:29032"/>
        <dbReference type="ChEBI" id="CHEBI:30616"/>
        <dbReference type="ChEBI" id="CHEBI:456216"/>
        <dbReference type="EC" id="2.7.1.33"/>
    </reaction>
</comment>
<keyword evidence="13 16" id="KW-0173">Coenzyme A biosynthesis</keyword>
<comment type="function">
    <text evidence="16">Catalyzes the phosphorylation of pantothenate (Pan), the first step in CoA biosynthesis.</text>
</comment>
<feature type="active site" description="Proton acceptor" evidence="16">
    <location>
        <position position="97"/>
    </location>
</feature>
<evidence type="ECO:0000256" key="1">
    <source>
        <dbReference type="ARBA" id="ARBA00001206"/>
    </source>
</evidence>
<evidence type="ECO:0000256" key="2">
    <source>
        <dbReference type="ARBA" id="ARBA00001958"/>
    </source>
</evidence>
<evidence type="ECO:0000256" key="5">
    <source>
        <dbReference type="ARBA" id="ARBA00011738"/>
    </source>
</evidence>
<feature type="binding site" evidence="16">
    <location>
        <position position="173"/>
    </location>
    <ligand>
        <name>substrate</name>
    </ligand>
</feature>
<evidence type="ECO:0000256" key="6">
    <source>
        <dbReference type="ARBA" id="ARBA00012102"/>
    </source>
</evidence>
<sequence length="243" mass="26763">MNLIVDVGNTFIKLAVFNTEGHLVYDKAVKEEEWSKTIADLQGEFKEITDCIISDVGGLAEAKISGLKAFYKVHVLSHDSRIPFVNKYGTPETLGVDRIALVAAAAREYPLTNTLVIDAGSCITYDFINAKGEYLGGAIAPGLQMRFKALHQFTAKLPLLENSELNDFIGKDTNSSMISGVQNGMINEVEGIIGQYSQRFKDLTVILTGGDTQFLSKRLKNTIFANSKFILGGLNYILEYNKH</sequence>
<feature type="binding site" evidence="16">
    <location>
        <begin position="95"/>
        <end position="98"/>
    </location>
    <ligand>
        <name>substrate</name>
    </ligand>
</feature>
<feature type="binding site" evidence="16">
    <location>
        <begin position="6"/>
        <end position="13"/>
    </location>
    <ligand>
        <name>ATP</name>
        <dbReference type="ChEBI" id="CHEBI:30616"/>
    </ligand>
</feature>
<dbReference type="EC" id="2.7.1.33" evidence="6 16"/>
<dbReference type="Gene3D" id="3.30.420.40">
    <property type="match status" value="2"/>
</dbReference>
<evidence type="ECO:0000313" key="18">
    <source>
        <dbReference type="Proteomes" id="UP000468581"/>
    </source>
</evidence>
<dbReference type="InterPro" id="IPR004619">
    <property type="entry name" value="Type_III_PanK"/>
</dbReference>
<evidence type="ECO:0000256" key="14">
    <source>
        <dbReference type="ARBA" id="ARBA00038036"/>
    </source>
</evidence>
<reference evidence="17 18" key="1">
    <citation type="submission" date="2020-01" db="EMBL/GenBank/DDBJ databases">
        <title>Leptobacterium flavescens.</title>
        <authorList>
            <person name="Wang G."/>
        </authorList>
    </citation>
    <scope>NUCLEOTIDE SEQUENCE [LARGE SCALE GENOMIC DNA]</scope>
    <source>
        <strain evidence="17 18">KCTC 22160</strain>
    </source>
</reference>
<comment type="caution">
    <text evidence="17">The sequence shown here is derived from an EMBL/GenBank/DDBJ whole genome shotgun (WGS) entry which is preliminary data.</text>
</comment>
<evidence type="ECO:0000256" key="10">
    <source>
        <dbReference type="ARBA" id="ARBA00022777"/>
    </source>
</evidence>
<name>A0A6P0UWG7_9FLAO</name>
<feature type="binding site" evidence="16">
    <location>
        <position position="118"/>
    </location>
    <ligand>
        <name>K(+)</name>
        <dbReference type="ChEBI" id="CHEBI:29103"/>
    </ligand>
</feature>
<dbReference type="PANTHER" id="PTHR34265">
    <property type="entry name" value="TYPE III PANTOTHENATE KINASE"/>
    <property type="match status" value="1"/>
</dbReference>
<feature type="binding site" evidence="16">
    <location>
        <position position="121"/>
    </location>
    <ligand>
        <name>ATP</name>
        <dbReference type="ChEBI" id="CHEBI:30616"/>
    </ligand>
</feature>
<dbReference type="GO" id="GO:0005524">
    <property type="term" value="F:ATP binding"/>
    <property type="evidence" value="ECO:0007669"/>
    <property type="project" value="UniProtKB-UniRule"/>
</dbReference>
<evidence type="ECO:0000256" key="13">
    <source>
        <dbReference type="ARBA" id="ARBA00022993"/>
    </source>
</evidence>
<dbReference type="SUPFAM" id="SSF53067">
    <property type="entry name" value="Actin-like ATPase domain"/>
    <property type="match status" value="2"/>
</dbReference>
<dbReference type="EMBL" id="JAABOO010000003">
    <property type="protein sequence ID" value="NER14776.1"/>
    <property type="molecule type" value="Genomic_DNA"/>
</dbReference>
<comment type="pathway">
    <text evidence="4 16">Cofactor biosynthesis; coenzyme A biosynthesis; CoA from (R)-pantothenate: step 1/5.</text>
</comment>
<evidence type="ECO:0000256" key="7">
    <source>
        <dbReference type="ARBA" id="ARBA00022490"/>
    </source>
</evidence>
<comment type="cofactor">
    <cofactor evidence="2">
        <name>K(+)</name>
        <dbReference type="ChEBI" id="CHEBI:29103"/>
    </cofactor>
</comment>
<evidence type="ECO:0000313" key="17">
    <source>
        <dbReference type="EMBL" id="NER14776.1"/>
    </source>
</evidence>
<dbReference type="AlphaFoldDB" id="A0A6P0UWG7"/>
<keyword evidence="16" id="KW-0479">Metal-binding</keyword>
<accession>A0A6P0UWG7</accession>
<evidence type="ECO:0000256" key="12">
    <source>
        <dbReference type="ARBA" id="ARBA00022958"/>
    </source>
</evidence>
<dbReference type="RefSeq" id="WP_163608056.1">
    <property type="nucleotide sequence ID" value="NZ_JAABOO010000003.1"/>
</dbReference>
<dbReference type="NCBIfam" id="TIGR00671">
    <property type="entry name" value="baf"/>
    <property type="match status" value="1"/>
</dbReference>
<keyword evidence="8 16" id="KW-0808">Transferase</keyword>
<keyword evidence="10 16" id="KW-0418">Kinase</keyword>
<dbReference type="NCBIfam" id="NF009853">
    <property type="entry name" value="PRK13320.1-5"/>
    <property type="match status" value="1"/>
</dbReference>
<comment type="subunit">
    <text evidence="5 16">Homodimer.</text>
</comment>
<evidence type="ECO:0000256" key="4">
    <source>
        <dbReference type="ARBA" id="ARBA00005225"/>
    </source>
</evidence>
<dbReference type="UniPathway" id="UPA00241">
    <property type="reaction ID" value="UER00352"/>
</dbReference>
<dbReference type="HAMAP" id="MF_01274">
    <property type="entry name" value="Pantothen_kinase_3"/>
    <property type="match status" value="1"/>
</dbReference>
<dbReference type="GO" id="GO:0004594">
    <property type="term" value="F:pantothenate kinase activity"/>
    <property type="evidence" value="ECO:0007669"/>
    <property type="project" value="UniProtKB-UniRule"/>
</dbReference>
<keyword evidence="18" id="KW-1185">Reference proteome</keyword>
<comment type="similarity">
    <text evidence="14 16">Belongs to the type III pantothenate kinase family.</text>
</comment>
<dbReference type="CDD" id="cd24015">
    <property type="entry name" value="ASKHA_NBD_PanK-III"/>
    <property type="match status" value="1"/>
</dbReference>
<keyword evidence="12 16" id="KW-0630">Potassium</keyword>